<protein>
    <submittedName>
        <fullName evidence="1">Phenylacetate--CoA ligase family protein</fullName>
    </submittedName>
</protein>
<dbReference type="SUPFAM" id="SSF56801">
    <property type="entry name" value="Acetyl-CoA synthetase-like"/>
    <property type="match status" value="1"/>
</dbReference>
<dbReference type="AlphaFoldDB" id="A0A545UHF3"/>
<keyword evidence="2" id="KW-1185">Reference proteome</keyword>
<dbReference type="GO" id="GO:0016874">
    <property type="term" value="F:ligase activity"/>
    <property type="evidence" value="ECO:0007669"/>
    <property type="project" value="UniProtKB-KW"/>
</dbReference>
<dbReference type="RefSeq" id="WP_142892375.1">
    <property type="nucleotide sequence ID" value="NZ_ML660161.1"/>
</dbReference>
<dbReference type="EMBL" id="VIKS01000003">
    <property type="protein sequence ID" value="TQV88890.1"/>
    <property type="molecule type" value="Genomic_DNA"/>
</dbReference>
<dbReference type="Gene3D" id="3.40.50.12780">
    <property type="entry name" value="N-terminal domain of ligase-like"/>
    <property type="match status" value="1"/>
</dbReference>
<evidence type="ECO:0000313" key="1">
    <source>
        <dbReference type="EMBL" id="TQV88890.1"/>
    </source>
</evidence>
<evidence type="ECO:0000313" key="2">
    <source>
        <dbReference type="Proteomes" id="UP000315439"/>
    </source>
</evidence>
<sequence length="453" mass="52512">MDWFRHINRYLVFPLYYWKNGDKRLERLEELEINQFLSVDAMEKLQLSRLQRIIKIAFNETDYYRQIMSERKITPDDIQTLQDVQQLPILTKKDIQDNLDAMISKKYTKSELFKDMSGGSTGTPTVYYKNIERHNLRRADQIRHDRWSGWDIGKRKALIWGAQRDLKAVQSFREHIIARYIERTWELDAFEMSPDKMLQFTGQLEKIKPSMVLGYANALVAYAEYLNEHNANHKIRLDGIISSAESLTEEKRAIIEKAFRCKVLNRYGSREVGLIASECKHQEGLHINADNILLEITNGEKQVANGQLGEIAVTDYWNFGMPLIRYQLGDMGIKSDSKCSCGRSLPLLASVEGRVSDFFVAQNGTKVHGEYFTHLFYDIPEVKQFQMIQETLEEVTVNIVPTQINDKLDSVVKMVEEKTKEMLGKETKLTFKYLESIPSTSSGKFLFTISKVS</sequence>
<accession>A0A545UHF3</accession>
<comment type="caution">
    <text evidence="1">The sequence shown here is derived from an EMBL/GenBank/DDBJ whole genome shotgun (WGS) entry which is preliminary data.</text>
</comment>
<keyword evidence="1" id="KW-0436">Ligase</keyword>
<proteinExistence type="predicted"/>
<name>A0A545UHF3_9GAMM</name>
<dbReference type="Proteomes" id="UP000315439">
    <property type="component" value="Unassembled WGS sequence"/>
</dbReference>
<dbReference type="OrthoDB" id="580775at2"/>
<dbReference type="InterPro" id="IPR042099">
    <property type="entry name" value="ANL_N_sf"/>
</dbReference>
<gene>
    <name evidence="1" type="ORF">FLL46_04975</name>
</gene>
<reference evidence="1 2" key="1">
    <citation type="submission" date="2019-07" db="EMBL/GenBank/DDBJ databases">
        <title>Draft genome for Aliikangiella sp. M105.</title>
        <authorList>
            <person name="Wang G."/>
        </authorList>
    </citation>
    <scope>NUCLEOTIDE SEQUENCE [LARGE SCALE GENOMIC DNA]</scope>
    <source>
        <strain evidence="1 2">M105</strain>
    </source>
</reference>
<dbReference type="InterPro" id="IPR053158">
    <property type="entry name" value="CapK_Type1_Caps_Biosynth"/>
</dbReference>
<dbReference type="PANTHER" id="PTHR36932:SF1">
    <property type="entry name" value="CAPSULAR POLYSACCHARIDE BIOSYNTHESIS PROTEIN"/>
    <property type="match status" value="1"/>
</dbReference>
<dbReference type="PANTHER" id="PTHR36932">
    <property type="entry name" value="CAPSULAR POLYSACCHARIDE BIOSYNTHESIS PROTEIN"/>
    <property type="match status" value="1"/>
</dbReference>
<organism evidence="1 2">
    <name type="scientific">Aliikangiella coralliicola</name>
    <dbReference type="NCBI Taxonomy" id="2592383"/>
    <lineage>
        <taxon>Bacteria</taxon>
        <taxon>Pseudomonadati</taxon>
        <taxon>Pseudomonadota</taxon>
        <taxon>Gammaproteobacteria</taxon>
        <taxon>Oceanospirillales</taxon>
        <taxon>Pleioneaceae</taxon>
        <taxon>Aliikangiella</taxon>
    </lineage>
</organism>